<proteinExistence type="predicted"/>
<comment type="caution">
    <text evidence="2">The sequence shown here is derived from an EMBL/GenBank/DDBJ whole genome shotgun (WGS) entry which is preliminary data.</text>
</comment>
<gene>
    <name evidence="2" type="ORF">Agabi119p4_10025</name>
</gene>
<evidence type="ECO:0000313" key="3">
    <source>
        <dbReference type="Proteomes" id="UP000629468"/>
    </source>
</evidence>
<dbReference type="EMBL" id="JABXXO010000013">
    <property type="protein sequence ID" value="KAF7762033.1"/>
    <property type="molecule type" value="Genomic_DNA"/>
</dbReference>
<evidence type="ECO:0000256" key="1">
    <source>
        <dbReference type="SAM" id="MobiDB-lite"/>
    </source>
</evidence>
<sequence length="119" mass="13164">MTALIYFLAEPDIKPIGAPFNQLLTCTMISRLVLNLRSLSSPGNQCNSIRGTALQFNHQSLSTSKQLEMIWTRTLDDFTEDNVNAFSSETGHAAFDEAPLSAETIPHGNDNIDYSSREV</sequence>
<dbReference type="AlphaFoldDB" id="A0A8H7C4S0"/>
<feature type="region of interest" description="Disordered" evidence="1">
    <location>
        <begin position="97"/>
        <end position="119"/>
    </location>
</feature>
<accession>A0A8H7C4S0</accession>
<name>A0A8H7C4S0_AGABI</name>
<protein>
    <submittedName>
        <fullName evidence="2">Uncharacterized protein</fullName>
    </submittedName>
</protein>
<organism evidence="2 3">
    <name type="scientific">Agaricus bisporus var. burnettii</name>
    <dbReference type="NCBI Taxonomy" id="192524"/>
    <lineage>
        <taxon>Eukaryota</taxon>
        <taxon>Fungi</taxon>
        <taxon>Dikarya</taxon>
        <taxon>Basidiomycota</taxon>
        <taxon>Agaricomycotina</taxon>
        <taxon>Agaricomycetes</taxon>
        <taxon>Agaricomycetidae</taxon>
        <taxon>Agaricales</taxon>
        <taxon>Agaricineae</taxon>
        <taxon>Agaricaceae</taxon>
        <taxon>Agaricus</taxon>
    </lineage>
</organism>
<evidence type="ECO:0000313" key="2">
    <source>
        <dbReference type="EMBL" id="KAF7762033.1"/>
    </source>
</evidence>
<reference evidence="2 3" key="1">
    <citation type="journal article" name="Sci. Rep.">
        <title>Telomere-to-telomere assembled and centromere annotated genomes of the two main subspecies of the button mushroom Agaricus bisporus reveal especially polymorphic chromosome ends.</title>
        <authorList>
            <person name="Sonnenberg A.S.M."/>
            <person name="Sedaghat-Telgerd N."/>
            <person name="Lavrijssen B."/>
            <person name="Ohm R.A."/>
            <person name="Hendrickx P.M."/>
            <person name="Scholtmeijer K."/>
            <person name="Baars J.J.P."/>
            <person name="van Peer A."/>
        </authorList>
    </citation>
    <scope>NUCLEOTIDE SEQUENCE [LARGE SCALE GENOMIC DNA]</scope>
    <source>
        <strain evidence="2 3">H119_p4</strain>
    </source>
</reference>
<dbReference type="Proteomes" id="UP000629468">
    <property type="component" value="Unassembled WGS sequence"/>
</dbReference>